<sequence length="588" mass="64793">MGRLDRSDTTTLQKTDVKQRLRCVSPSEYERYVGNEVYLELRTAERVTGAPARKAGVGTGWFLVSKSLTLPLASLKPLVTRGYYEYISRQQSLIPNSLLIYPLTAQLNINYRAPTARLLIEKIISTPNKEEQSFKLTVVAAVWEHVVGLSQNVPVLWKFPKIPKEFLSLNLYWASSTRIIFPIPDSPTLKFPTPKRPATHLKRLWCFGGEIRPTSSPALNEARGSIRLLLTKNHPTPPPALRAGAAIVRSSGSGISPTGPYLWWPDGSLRRALNAARRAHVCASGRAASYPLAVRRPALTLYFCRHFADESDCTVGAVARQLAAVQRVAGLIPARNNSLCNPQIFVPGLGVMSCVCELFYCMFVNAPTTQEKILMWGNDFFKKKNVFEVIKGPITPLPNFPNPPISDSPTTLKFLTPNAGTAIITSLVFQMSIGGGDCLSSAGKRTDVSPDGKQSPPPLDTQNTSYKCVTSLLGLCPTFGYSPVSWVCLQTYKFKYTSRPDPEQQSVDHIKSCSVRESNPRHVAQQPVAQPPRQPSTQWAVNHPMTSPALGEARGSVRLLLTKNHPVLTVPTPAFSARAPVNKTLDYY</sequence>
<evidence type="ECO:0000313" key="2">
    <source>
        <dbReference type="EMBL" id="SOQ47866.1"/>
    </source>
</evidence>
<gene>
    <name evidence="2" type="ORF">SFRICE_017061</name>
</gene>
<dbReference type="EMBL" id="ODYU01006216">
    <property type="protein sequence ID" value="SOQ47866.1"/>
    <property type="molecule type" value="Genomic_DNA"/>
</dbReference>
<evidence type="ECO:0000256" key="1">
    <source>
        <dbReference type="SAM" id="MobiDB-lite"/>
    </source>
</evidence>
<name>A0A2H1W4I3_SPOFR</name>
<proteinExistence type="predicted"/>
<reference evidence="2" key="1">
    <citation type="submission" date="2016-07" db="EMBL/GenBank/DDBJ databases">
        <authorList>
            <person name="Bretaudeau A."/>
        </authorList>
    </citation>
    <scope>NUCLEOTIDE SEQUENCE</scope>
    <source>
        <strain evidence="2">Rice</strain>
        <tissue evidence="2">Whole body</tissue>
    </source>
</reference>
<protein>
    <submittedName>
        <fullName evidence="2">SFRICE_017061</fullName>
    </submittedName>
</protein>
<feature type="region of interest" description="Disordered" evidence="1">
    <location>
        <begin position="517"/>
        <end position="538"/>
    </location>
</feature>
<organism evidence="2">
    <name type="scientific">Spodoptera frugiperda</name>
    <name type="common">Fall armyworm</name>
    <dbReference type="NCBI Taxonomy" id="7108"/>
    <lineage>
        <taxon>Eukaryota</taxon>
        <taxon>Metazoa</taxon>
        <taxon>Ecdysozoa</taxon>
        <taxon>Arthropoda</taxon>
        <taxon>Hexapoda</taxon>
        <taxon>Insecta</taxon>
        <taxon>Pterygota</taxon>
        <taxon>Neoptera</taxon>
        <taxon>Endopterygota</taxon>
        <taxon>Lepidoptera</taxon>
        <taxon>Glossata</taxon>
        <taxon>Ditrysia</taxon>
        <taxon>Noctuoidea</taxon>
        <taxon>Noctuidae</taxon>
        <taxon>Amphipyrinae</taxon>
        <taxon>Spodoptera</taxon>
    </lineage>
</organism>
<accession>A0A2H1W4I3</accession>
<feature type="region of interest" description="Disordered" evidence="1">
    <location>
        <begin position="442"/>
        <end position="461"/>
    </location>
</feature>
<dbReference type="AlphaFoldDB" id="A0A2H1W4I3"/>